<dbReference type="InterPro" id="IPR015943">
    <property type="entry name" value="WD40/YVTN_repeat-like_dom_sf"/>
</dbReference>
<dbReference type="PANTHER" id="PTHR22874">
    <property type="entry name" value="ACTIVATING MOLECULE IN BECN1-REGULATED AUTOPHAGY PROTEIN 1"/>
    <property type="match status" value="1"/>
</dbReference>
<evidence type="ECO:0000256" key="3">
    <source>
        <dbReference type="PROSITE-ProRule" id="PRU00221"/>
    </source>
</evidence>
<dbReference type="Proteomes" id="UP001489004">
    <property type="component" value="Unassembled WGS sequence"/>
</dbReference>
<evidence type="ECO:0000256" key="1">
    <source>
        <dbReference type="ARBA" id="ARBA00022574"/>
    </source>
</evidence>
<organism evidence="4 5">
    <name type="scientific">[Myrmecia] bisecta</name>
    <dbReference type="NCBI Taxonomy" id="41462"/>
    <lineage>
        <taxon>Eukaryota</taxon>
        <taxon>Viridiplantae</taxon>
        <taxon>Chlorophyta</taxon>
        <taxon>core chlorophytes</taxon>
        <taxon>Trebouxiophyceae</taxon>
        <taxon>Trebouxiales</taxon>
        <taxon>Trebouxiaceae</taxon>
        <taxon>Myrmecia</taxon>
    </lineage>
</organism>
<dbReference type="InterPro" id="IPR036322">
    <property type="entry name" value="WD40_repeat_dom_sf"/>
</dbReference>
<dbReference type="InterPro" id="IPR052596">
    <property type="entry name" value="AMBRA1_autophagy"/>
</dbReference>
<dbReference type="SUPFAM" id="SSF50978">
    <property type="entry name" value="WD40 repeat-like"/>
    <property type="match status" value="1"/>
</dbReference>
<dbReference type="PANTHER" id="PTHR22874:SF1">
    <property type="entry name" value="ACTIVATING MOLECULE IN BECN1-REGULATED AUTOPHAGY PROTEIN 1"/>
    <property type="match status" value="1"/>
</dbReference>
<proteinExistence type="predicted"/>
<evidence type="ECO:0000313" key="5">
    <source>
        <dbReference type="Proteomes" id="UP001489004"/>
    </source>
</evidence>
<dbReference type="InterPro" id="IPR019775">
    <property type="entry name" value="WD40_repeat_CS"/>
</dbReference>
<dbReference type="PROSITE" id="PS50294">
    <property type="entry name" value="WD_REPEATS_REGION"/>
    <property type="match status" value="1"/>
</dbReference>
<dbReference type="GO" id="GO:1990756">
    <property type="term" value="F:ubiquitin-like ligase-substrate adaptor activity"/>
    <property type="evidence" value="ECO:0007669"/>
    <property type="project" value="TreeGrafter"/>
</dbReference>
<dbReference type="GO" id="GO:0000045">
    <property type="term" value="P:autophagosome assembly"/>
    <property type="evidence" value="ECO:0007669"/>
    <property type="project" value="TreeGrafter"/>
</dbReference>
<dbReference type="Pfam" id="PF00400">
    <property type="entry name" value="WD40"/>
    <property type="match status" value="3"/>
</dbReference>
<gene>
    <name evidence="4" type="ORF">WJX72_008088</name>
</gene>
<dbReference type="GO" id="GO:0000423">
    <property type="term" value="P:mitophagy"/>
    <property type="evidence" value="ECO:0007669"/>
    <property type="project" value="TreeGrafter"/>
</dbReference>
<dbReference type="Gene3D" id="2.130.10.10">
    <property type="entry name" value="YVTN repeat-like/Quinoprotein amine dehydrogenase"/>
    <property type="match status" value="1"/>
</dbReference>
<keyword evidence="2" id="KW-0677">Repeat</keyword>
<keyword evidence="1 3" id="KW-0853">WD repeat</keyword>
<evidence type="ECO:0000256" key="2">
    <source>
        <dbReference type="ARBA" id="ARBA00022737"/>
    </source>
</evidence>
<dbReference type="PROSITE" id="PS50082">
    <property type="entry name" value="WD_REPEATS_2"/>
    <property type="match status" value="1"/>
</dbReference>
<dbReference type="InterPro" id="IPR001680">
    <property type="entry name" value="WD40_rpt"/>
</dbReference>
<keyword evidence="5" id="KW-1185">Reference proteome</keyword>
<name>A0AAW1P9A3_9CHLO</name>
<dbReference type="GO" id="GO:0080008">
    <property type="term" value="C:Cul4-RING E3 ubiquitin ligase complex"/>
    <property type="evidence" value="ECO:0007669"/>
    <property type="project" value="TreeGrafter"/>
</dbReference>
<evidence type="ECO:0000313" key="4">
    <source>
        <dbReference type="EMBL" id="KAK9806274.1"/>
    </source>
</evidence>
<dbReference type="SMART" id="SM00320">
    <property type="entry name" value="WD40"/>
    <property type="match status" value="3"/>
</dbReference>
<protein>
    <submittedName>
        <fullName evidence="4">Uncharacterized protein</fullName>
    </submittedName>
</protein>
<sequence>MLRRCSATYCELTPPPRSTIAAAFSPDGRLLASTHGDHTVKIICCRTGRCLKVLTGHRRTPWVVRFHPSSPRIVASGSLDYEVRLWDVTSGNCIHSRSFGKPIASLAFHSKGDVLAVASGHKLYLWEYSRRPPGPLIIALKTRRSLRAVHFHPHGAPLLMTAEVTDPSAPHLLPIAVAAEAGASANPRAHPLPLVIGILYHAGRRP</sequence>
<accession>A0AAW1P9A3</accession>
<comment type="caution">
    <text evidence="4">The sequence shown here is derived from an EMBL/GenBank/DDBJ whole genome shotgun (WGS) entry which is preliminary data.</text>
</comment>
<dbReference type="EMBL" id="JALJOR010000014">
    <property type="protein sequence ID" value="KAK9806274.1"/>
    <property type="molecule type" value="Genomic_DNA"/>
</dbReference>
<feature type="repeat" description="WD" evidence="3">
    <location>
        <begin position="54"/>
        <end position="96"/>
    </location>
</feature>
<dbReference type="PROSITE" id="PS00678">
    <property type="entry name" value="WD_REPEATS_1"/>
    <property type="match status" value="1"/>
</dbReference>
<reference evidence="4 5" key="1">
    <citation type="journal article" date="2024" name="Nat. Commun.">
        <title>Phylogenomics reveals the evolutionary origins of lichenization in chlorophyte algae.</title>
        <authorList>
            <person name="Puginier C."/>
            <person name="Libourel C."/>
            <person name="Otte J."/>
            <person name="Skaloud P."/>
            <person name="Haon M."/>
            <person name="Grisel S."/>
            <person name="Petersen M."/>
            <person name="Berrin J.G."/>
            <person name="Delaux P.M."/>
            <person name="Dal Grande F."/>
            <person name="Keller J."/>
        </authorList>
    </citation>
    <scope>NUCLEOTIDE SEQUENCE [LARGE SCALE GENOMIC DNA]</scope>
    <source>
        <strain evidence="4 5">SAG 2043</strain>
    </source>
</reference>
<dbReference type="AlphaFoldDB" id="A0AAW1P9A3"/>